<dbReference type="Gene3D" id="3.40.50.1110">
    <property type="entry name" value="SGNH hydrolase"/>
    <property type="match status" value="2"/>
</dbReference>
<dbReference type="KEGG" id="ark:D6B99_12635"/>
<dbReference type="AlphaFoldDB" id="A0A386HRG3"/>
<dbReference type="RefSeq" id="WP_119989042.1">
    <property type="nucleotide sequence ID" value="NZ_CP032489.1"/>
</dbReference>
<keyword evidence="2" id="KW-0732">Signal</keyword>
<dbReference type="Proteomes" id="UP000266118">
    <property type="component" value="Chromosome"/>
</dbReference>
<accession>A0A386HRG3</accession>
<feature type="chain" id="PRO_5017414167" evidence="2">
    <location>
        <begin position="20"/>
        <end position="694"/>
    </location>
</feature>
<feature type="domain" description="SGNH hydrolase-type esterase" evidence="4">
    <location>
        <begin position="28"/>
        <end position="206"/>
    </location>
</feature>
<feature type="signal peptide" evidence="2">
    <location>
        <begin position="1"/>
        <end position="19"/>
    </location>
</feature>
<feature type="domain" description="Sialate O-acetylesterase" evidence="3">
    <location>
        <begin position="305"/>
        <end position="583"/>
    </location>
</feature>
<reference evidence="5 6" key="1">
    <citation type="submission" date="2018-09" db="EMBL/GenBank/DDBJ databases">
        <title>Arachidicoccus sp. nov., a bacterium isolated from soil.</title>
        <authorList>
            <person name="Weon H.-Y."/>
            <person name="Kwon S.-W."/>
            <person name="Lee S.A."/>
        </authorList>
    </citation>
    <scope>NUCLEOTIDE SEQUENCE [LARGE SCALE GENOMIC DNA]</scope>
    <source>
        <strain evidence="5 6">KIS59-12</strain>
    </source>
</reference>
<dbReference type="Gene3D" id="2.60.40.10">
    <property type="entry name" value="Immunoglobulins"/>
    <property type="match status" value="1"/>
</dbReference>
<evidence type="ECO:0000313" key="6">
    <source>
        <dbReference type="Proteomes" id="UP000266118"/>
    </source>
</evidence>
<organism evidence="5 6">
    <name type="scientific">Arachidicoccus soli</name>
    <dbReference type="NCBI Taxonomy" id="2341117"/>
    <lineage>
        <taxon>Bacteria</taxon>
        <taxon>Pseudomonadati</taxon>
        <taxon>Bacteroidota</taxon>
        <taxon>Chitinophagia</taxon>
        <taxon>Chitinophagales</taxon>
        <taxon>Chitinophagaceae</taxon>
        <taxon>Arachidicoccus</taxon>
    </lineage>
</organism>
<dbReference type="GO" id="GO:0005975">
    <property type="term" value="P:carbohydrate metabolic process"/>
    <property type="evidence" value="ECO:0007669"/>
    <property type="project" value="TreeGrafter"/>
</dbReference>
<dbReference type="InterPro" id="IPR013783">
    <property type="entry name" value="Ig-like_fold"/>
</dbReference>
<dbReference type="PANTHER" id="PTHR22901:SF0">
    <property type="entry name" value="SIALATE O-ACETYLESTERASE"/>
    <property type="match status" value="1"/>
</dbReference>
<keyword evidence="1" id="KW-0378">Hydrolase</keyword>
<dbReference type="OrthoDB" id="9816001at2"/>
<dbReference type="GO" id="GO:0001681">
    <property type="term" value="F:sialate O-acetylesterase activity"/>
    <property type="evidence" value="ECO:0007669"/>
    <property type="project" value="InterPro"/>
</dbReference>
<sequence length="694" mass="79234">MKKVALLFLIFLFSQNIFAQKQKIKIACIGNSVTYGYTLPNPSTQSYPALLQKKLGNNFIVGNFGHSGATLLRQGHNPYYKTKEFSEALQMRPDIAIIHLGLNDTDPRDFPNFRDEFIPDYNRLIDTLRKINPKMKIYICKMTPIFTGHPRFMSSTFDWYWNLQERIEQIAKINQTGLIDLYEALHNRPDLFTDAPTLHPNVQGAAKLCDVIYKGITGDFGGLKMPDIFTDNMVLQRNKPIIVWGVANAGTTVEVTFHHQEKETIVTANGKWKITFPKMNATTKPDSLSIENEGKKLVFQNILVGDVWLCSGQSNMYFSLAESKGGDSIADRAIEKEHIRLYKYKPFAETDNVAWDSAALTKADNLDFFSGQWKLNKENAAKEFSAVGYIFGKKIQQEENVPVGLIEVAVGGSPLISWLDRLTLESNPLFEPALHNWRNSDYLMDWCRARINTNLKNATSPYQRHPYDPCFNFEAGIANIIPFPIKGVVWYQGESDADNPELYKKLFPVFVNDWRQQWKDNFPFYYVQLSSIERPSWNYFRNAQRELLSQIPNSGMAVTSDLGDKMNVHYTNKTPVGMRLADLALHYTYNSMKIIPNGPLVKSVVEKNNQIEISFSQSEGLTTSDKKEVRGFQLLNDKGYFMPAKAIINDNKIFIIIPKNEKIEKVVYGWKPFTRANLVNSADLPASTFMMKVK</sequence>
<proteinExistence type="predicted"/>
<dbReference type="InterPro" id="IPR039329">
    <property type="entry name" value="SIAE"/>
</dbReference>
<evidence type="ECO:0000313" key="5">
    <source>
        <dbReference type="EMBL" id="AYD48373.1"/>
    </source>
</evidence>
<dbReference type="EMBL" id="CP032489">
    <property type="protein sequence ID" value="AYD48373.1"/>
    <property type="molecule type" value="Genomic_DNA"/>
</dbReference>
<dbReference type="InterPro" id="IPR013830">
    <property type="entry name" value="SGNH_hydro"/>
</dbReference>
<name>A0A386HRG3_9BACT</name>
<dbReference type="PANTHER" id="PTHR22901">
    <property type="entry name" value="SIALATE O-ACETYLESTERASE"/>
    <property type="match status" value="1"/>
</dbReference>
<dbReference type="SUPFAM" id="SSF52266">
    <property type="entry name" value="SGNH hydrolase"/>
    <property type="match status" value="2"/>
</dbReference>
<gene>
    <name evidence="5" type="ORF">D6B99_12635</name>
</gene>
<evidence type="ECO:0000259" key="3">
    <source>
        <dbReference type="Pfam" id="PF03629"/>
    </source>
</evidence>
<evidence type="ECO:0000256" key="1">
    <source>
        <dbReference type="ARBA" id="ARBA00022801"/>
    </source>
</evidence>
<keyword evidence="6" id="KW-1185">Reference proteome</keyword>
<evidence type="ECO:0000256" key="2">
    <source>
        <dbReference type="SAM" id="SignalP"/>
    </source>
</evidence>
<evidence type="ECO:0000259" key="4">
    <source>
        <dbReference type="Pfam" id="PF13472"/>
    </source>
</evidence>
<dbReference type="Pfam" id="PF03629">
    <property type="entry name" value="SASA"/>
    <property type="match status" value="1"/>
</dbReference>
<dbReference type="InterPro" id="IPR005181">
    <property type="entry name" value="SASA"/>
</dbReference>
<dbReference type="Pfam" id="PF13472">
    <property type="entry name" value="Lipase_GDSL_2"/>
    <property type="match status" value="1"/>
</dbReference>
<protein>
    <submittedName>
        <fullName evidence="5">Sialate O-acetylesterase</fullName>
    </submittedName>
</protein>
<dbReference type="InterPro" id="IPR036514">
    <property type="entry name" value="SGNH_hydro_sf"/>
</dbReference>